<accession>F1AWX8</accession>
<evidence type="ECO:0000313" key="2">
    <source>
        <dbReference type="EMBL" id="ADY76927.1"/>
    </source>
</evidence>
<protein>
    <submittedName>
        <fullName evidence="2">PP155</fullName>
    </submittedName>
</protein>
<evidence type="ECO:0000256" key="1">
    <source>
        <dbReference type="SAM" id="MobiDB-lite"/>
    </source>
</evidence>
<feature type="compositionally biased region" description="Polar residues" evidence="1">
    <location>
        <begin position="158"/>
        <end position="169"/>
    </location>
</feature>
<organism evidence="2 3">
    <name type="scientific">Orf virus</name>
    <name type="common">ORFV</name>
    <dbReference type="NCBI Taxonomy" id="10258"/>
    <lineage>
        <taxon>Viruses</taxon>
        <taxon>Varidnaviria</taxon>
        <taxon>Bamfordvirae</taxon>
        <taxon>Nucleocytoviricota</taxon>
        <taxon>Pokkesviricetes</taxon>
        <taxon>Chitovirales</taxon>
        <taxon>Poxviridae</taxon>
        <taxon>Chordopoxvirinae</taxon>
        <taxon>Parapoxvirus</taxon>
        <taxon>Parapoxvirus orf</taxon>
    </lineage>
</organism>
<feature type="region of interest" description="Disordered" evidence="1">
    <location>
        <begin position="142"/>
        <end position="222"/>
    </location>
</feature>
<feature type="compositionally biased region" description="Polar residues" evidence="1">
    <location>
        <begin position="57"/>
        <end position="66"/>
    </location>
</feature>
<name>F1AWX8_ORFV</name>
<feature type="region of interest" description="Disordered" evidence="1">
    <location>
        <begin position="42"/>
        <end position="66"/>
    </location>
</feature>
<dbReference type="EMBL" id="HM133903">
    <property type="protein sequence ID" value="ADY76927.1"/>
    <property type="molecule type" value="Genomic_DNA"/>
</dbReference>
<organismHost>
    <name type="scientific">Ovis aries</name>
    <name type="common">Sheep</name>
    <dbReference type="NCBI Taxonomy" id="9940"/>
</organismHost>
<organismHost>
    <name type="scientific">Capra hircus</name>
    <name type="common">Goat</name>
    <dbReference type="NCBI Taxonomy" id="9925"/>
</organismHost>
<dbReference type="Proteomes" id="UP000103309">
    <property type="component" value="Segment"/>
</dbReference>
<reference evidence="2 3" key="1">
    <citation type="submission" date="2010-04" db="EMBL/GenBank/DDBJ databases">
        <title>Novel immune-modulators identified by a rapid, functional screen of the Parapox virus genome.</title>
        <authorList>
            <person name="McGuire M.J."/>
            <person name="Sykes K.F."/>
            <person name="Johnston S.A."/>
        </authorList>
    </citation>
    <scope>NUCLEOTIDE SEQUENCE [LARGE SCALE GENOMIC DNA]</scope>
    <source>
        <strain evidence="2">D1701</strain>
    </source>
</reference>
<sequence>MASAFAALYRVTSATLGLSGDLKFLWCVRLIKNQSSGMLRASNSKVSSSSSERRISTPTFPEPSSASARQNMSLYLRIMNLWKGATSRGVSLVPLLTRSLPPPSLTGNLNRVYFFLDCMIRLQYTASNSTLKFGKSKCSLITRSKQRPTRRENAMSEAPTSRNTESVSPYTLRKPTRSVRSPATAASISSSAARPAKASSRSSGLSGAAASDSRVPHTDAPSSVRSRYAIMVRPMAVQLLAEAYEKSALLRKPMSPYTELAVILYVYCIEL</sequence>
<organismHost>
    <name type="scientific">Homo sapiens</name>
    <name type="common">Human</name>
    <dbReference type="NCBI Taxonomy" id="9606"/>
</organismHost>
<feature type="compositionally biased region" description="Low complexity" evidence="1">
    <location>
        <begin position="180"/>
        <end position="213"/>
    </location>
</feature>
<evidence type="ECO:0000313" key="3">
    <source>
        <dbReference type="Proteomes" id="UP000103309"/>
    </source>
</evidence>
<proteinExistence type="predicted"/>